<comment type="caution">
    <text evidence="1">The sequence shown here is derived from an EMBL/GenBank/DDBJ whole genome shotgun (WGS) entry which is preliminary data.</text>
</comment>
<dbReference type="AlphaFoldDB" id="A0A4Q5LCR2"/>
<evidence type="ECO:0000313" key="2">
    <source>
        <dbReference type="Proteomes" id="UP000294155"/>
    </source>
</evidence>
<dbReference type="OrthoDB" id="878808at2"/>
<keyword evidence="2" id="KW-1185">Reference proteome</keyword>
<dbReference type="Proteomes" id="UP000294155">
    <property type="component" value="Unassembled WGS sequence"/>
</dbReference>
<sequence>MNTRFSGVMAAPPPVVLGVDLTIANQESLRRSLRSAFGLNSRAINLRIDPGMDLIYLCEAILPNTLPCLTSLTGPGVTAVTLRAARLTWQPEPGHAIGRGTSTLAALESGTCFLTANSRKIAVASFTNRTVHATHIEMEVQGRPNLLDYLRTDWFTLEISGTNRRRLSQPLAFSAVLEFDVQLSRTAQA</sequence>
<gene>
    <name evidence="1" type="ORF">EWM57_10680</name>
</gene>
<accession>A0A4Q5LCR2</accession>
<protein>
    <submittedName>
        <fullName evidence="1">Uncharacterized protein</fullName>
    </submittedName>
</protein>
<reference evidence="1 2" key="1">
    <citation type="submission" date="2019-02" db="EMBL/GenBank/DDBJ databases">
        <title>Bacterial novel species isolated from soil.</title>
        <authorList>
            <person name="Jung H.-Y."/>
        </authorList>
    </citation>
    <scope>NUCLEOTIDE SEQUENCE [LARGE SCALE GENOMIC DNA]</scope>
    <source>
        <strain evidence="1 2">1-3-3-3</strain>
    </source>
</reference>
<organism evidence="1 2">
    <name type="scientific">Hymenobacter persicinus</name>
    <dbReference type="NCBI Taxonomy" id="2025506"/>
    <lineage>
        <taxon>Bacteria</taxon>
        <taxon>Pseudomonadati</taxon>
        <taxon>Bacteroidota</taxon>
        <taxon>Cytophagia</taxon>
        <taxon>Cytophagales</taxon>
        <taxon>Hymenobacteraceae</taxon>
        <taxon>Hymenobacter</taxon>
    </lineage>
</organism>
<proteinExistence type="predicted"/>
<dbReference type="RefSeq" id="WP_129921132.1">
    <property type="nucleotide sequence ID" value="NZ_SEWE01000019.1"/>
</dbReference>
<dbReference type="EMBL" id="SEWE01000019">
    <property type="protein sequence ID" value="RYU79406.1"/>
    <property type="molecule type" value="Genomic_DNA"/>
</dbReference>
<evidence type="ECO:0000313" key="1">
    <source>
        <dbReference type="EMBL" id="RYU79406.1"/>
    </source>
</evidence>
<name>A0A4Q5LCR2_9BACT</name>